<protein>
    <submittedName>
        <fullName evidence="2">Uncharacterized protein</fullName>
    </submittedName>
</protein>
<name>A0A7C8I043_9PLEO</name>
<sequence>MADRAAKRLRRLSTDDDDSDGAGNGADRGSSGGSTKANRYVADRNTATPTPGQRDSELPRAAVGSTTSPTDTLRLQARHPRRLPLPIHNHTAPLACYPCATRCSCCI</sequence>
<feature type="region of interest" description="Disordered" evidence="1">
    <location>
        <begin position="1"/>
        <end position="87"/>
    </location>
</feature>
<comment type="caution">
    <text evidence="2">The sequence shown here is derived from an EMBL/GenBank/DDBJ whole genome shotgun (WGS) entry which is preliminary data.</text>
</comment>
<evidence type="ECO:0000256" key="1">
    <source>
        <dbReference type="SAM" id="MobiDB-lite"/>
    </source>
</evidence>
<evidence type="ECO:0000313" key="2">
    <source>
        <dbReference type="EMBL" id="KAF2865326.1"/>
    </source>
</evidence>
<gene>
    <name evidence="2" type="ORF">BDV95DRAFT_257051</name>
</gene>
<proteinExistence type="predicted"/>
<dbReference type="Proteomes" id="UP000481861">
    <property type="component" value="Unassembled WGS sequence"/>
</dbReference>
<dbReference type="EMBL" id="JAADJZ010000034">
    <property type="protein sequence ID" value="KAF2865326.1"/>
    <property type="molecule type" value="Genomic_DNA"/>
</dbReference>
<accession>A0A7C8I043</accession>
<feature type="compositionally biased region" description="Gly residues" evidence="1">
    <location>
        <begin position="22"/>
        <end position="32"/>
    </location>
</feature>
<keyword evidence="3" id="KW-1185">Reference proteome</keyword>
<reference evidence="2 3" key="1">
    <citation type="submission" date="2020-01" db="EMBL/GenBank/DDBJ databases">
        <authorList>
            <consortium name="DOE Joint Genome Institute"/>
            <person name="Haridas S."/>
            <person name="Albert R."/>
            <person name="Binder M."/>
            <person name="Bloem J."/>
            <person name="Labutti K."/>
            <person name="Salamov A."/>
            <person name="Andreopoulos B."/>
            <person name="Baker S.E."/>
            <person name="Barry K."/>
            <person name="Bills G."/>
            <person name="Bluhm B.H."/>
            <person name="Cannon C."/>
            <person name="Castanera R."/>
            <person name="Culley D.E."/>
            <person name="Daum C."/>
            <person name="Ezra D."/>
            <person name="Gonzalez J.B."/>
            <person name="Henrissat B."/>
            <person name="Kuo A."/>
            <person name="Liang C."/>
            <person name="Lipzen A."/>
            <person name="Lutzoni F."/>
            <person name="Magnuson J."/>
            <person name="Mondo S."/>
            <person name="Nolan M."/>
            <person name="Ohm R."/>
            <person name="Pangilinan J."/>
            <person name="Park H.-J.H."/>
            <person name="Ramirez L."/>
            <person name="Alfaro M."/>
            <person name="Sun H."/>
            <person name="Tritt A."/>
            <person name="Yoshinaga Y."/>
            <person name="Zwiers L.-H.L."/>
            <person name="Turgeon B.G."/>
            <person name="Goodwin S.B."/>
            <person name="Spatafora J.W."/>
            <person name="Crous P.W."/>
            <person name="Grigoriev I.V."/>
        </authorList>
    </citation>
    <scope>NUCLEOTIDE SEQUENCE [LARGE SCALE GENOMIC DNA]</scope>
    <source>
        <strain evidence="2 3">CBS 611.86</strain>
    </source>
</reference>
<evidence type="ECO:0000313" key="3">
    <source>
        <dbReference type="Proteomes" id="UP000481861"/>
    </source>
</evidence>
<organism evidence="2 3">
    <name type="scientific">Massariosphaeria phaeospora</name>
    <dbReference type="NCBI Taxonomy" id="100035"/>
    <lineage>
        <taxon>Eukaryota</taxon>
        <taxon>Fungi</taxon>
        <taxon>Dikarya</taxon>
        <taxon>Ascomycota</taxon>
        <taxon>Pezizomycotina</taxon>
        <taxon>Dothideomycetes</taxon>
        <taxon>Pleosporomycetidae</taxon>
        <taxon>Pleosporales</taxon>
        <taxon>Pleosporales incertae sedis</taxon>
        <taxon>Massariosphaeria</taxon>
    </lineage>
</organism>
<feature type="compositionally biased region" description="Polar residues" evidence="1">
    <location>
        <begin position="64"/>
        <end position="73"/>
    </location>
</feature>
<dbReference type="AlphaFoldDB" id="A0A7C8I043"/>